<protein>
    <submittedName>
        <fullName evidence="4">GGDEF domain-containing protein</fullName>
    </submittedName>
</protein>
<dbReference type="InterPro" id="IPR029787">
    <property type="entry name" value="Nucleotide_cyclase"/>
</dbReference>
<dbReference type="EMBL" id="JAMQJZ010000025">
    <property type="protein sequence ID" value="MDC3422660.1"/>
    <property type="molecule type" value="Genomic_DNA"/>
</dbReference>
<feature type="transmembrane region" description="Helical" evidence="2">
    <location>
        <begin position="125"/>
        <end position="142"/>
    </location>
</feature>
<dbReference type="Gene3D" id="3.30.70.270">
    <property type="match status" value="1"/>
</dbReference>
<dbReference type="GO" id="GO:1902201">
    <property type="term" value="P:negative regulation of bacterial-type flagellum-dependent cell motility"/>
    <property type="evidence" value="ECO:0007669"/>
    <property type="project" value="TreeGrafter"/>
</dbReference>
<dbReference type="PROSITE" id="PS50887">
    <property type="entry name" value="GGDEF"/>
    <property type="match status" value="1"/>
</dbReference>
<dbReference type="GO" id="GO:0005886">
    <property type="term" value="C:plasma membrane"/>
    <property type="evidence" value="ECO:0007669"/>
    <property type="project" value="TreeGrafter"/>
</dbReference>
<feature type="coiled-coil region" evidence="1">
    <location>
        <begin position="209"/>
        <end position="243"/>
    </location>
</feature>
<keyword evidence="5" id="KW-1185">Reference proteome</keyword>
<evidence type="ECO:0000256" key="1">
    <source>
        <dbReference type="SAM" id="Coils"/>
    </source>
</evidence>
<keyword evidence="2" id="KW-0472">Membrane</keyword>
<keyword evidence="2" id="KW-1133">Transmembrane helix</keyword>
<evidence type="ECO:0000259" key="3">
    <source>
        <dbReference type="PROSITE" id="PS50887"/>
    </source>
</evidence>
<dbReference type="FunFam" id="3.30.70.270:FF:000001">
    <property type="entry name" value="Diguanylate cyclase domain protein"/>
    <property type="match status" value="1"/>
</dbReference>
<dbReference type="CDD" id="cd01949">
    <property type="entry name" value="GGDEF"/>
    <property type="match status" value="1"/>
</dbReference>
<dbReference type="PANTHER" id="PTHR45138:SF2">
    <property type="entry name" value="DIGUANYLATE CYCLASE VDCA"/>
    <property type="match status" value="1"/>
</dbReference>
<feature type="transmembrane region" description="Helical" evidence="2">
    <location>
        <begin position="149"/>
        <end position="167"/>
    </location>
</feature>
<evidence type="ECO:0000313" key="5">
    <source>
        <dbReference type="Proteomes" id="UP001145072"/>
    </source>
</evidence>
<dbReference type="RefSeq" id="WP_259871872.1">
    <property type="nucleotide sequence ID" value="NZ_JAMQJZ010000025.1"/>
</dbReference>
<feature type="domain" description="GGDEF" evidence="3">
    <location>
        <begin position="270"/>
        <end position="404"/>
    </location>
</feature>
<dbReference type="AlphaFoldDB" id="A0A9X3WN02"/>
<dbReference type="GO" id="GO:0043709">
    <property type="term" value="P:cell adhesion involved in single-species biofilm formation"/>
    <property type="evidence" value="ECO:0007669"/>
    <property type="project" value="TreeGrafter"/>
</dbReference>
<dbReference type="PANTHER" id="PTHR45138">
    <property type="entry name" value="REGULATORY COMPONENTS OF SENSORY TRANSDUCTION SYSTEM"/>
    <property type="match status" value="1"/>
</dbReference>
<reference evidence="4" key="1">
    <citation type="submission" date="2022-06" db="EMBL/GenBank/DDBJ databases">
        <title>Aquibacillus sp. a new bacterium isolated from soil saline samples.</title>
        <authorList>
            <person name="Galisteo C."/>
            <person name="De La Haba R."/>
            <person name="Sanchez-Porro C."/>
            <person name="Ventosa A."/>
        </authorList>
    </citation>
    <scope>NUCLEOTIDE SEQUENCE</scope>
    <source>
        <strain evidence="4">JCM 12387</strain>
    </source>
</reference>
<feature type="transmembrane region" description="Helical" evidence="2">
    <location>
        <begin position="32"/>
        <end position="51"/>
    </location>
</feature>
<dbReference type="Proteomes" id="UP001145072">
    <property type="component" value="Unassembled WGS sequence"/>
</dbReference>
<dbReference type="SUPFAM" id="SSF55073">
    <property type="entry name" value="Nucleotide cyclase"/>
    <property type="match status" value="1"/>
</dbReference>
<dbReference type="SMART" id="SM00267">
    <property type="entry name" value="GGDEF"/>
    <property type="match status" value="1"/>
</dbReference>
<accession>A0A9X3WN02</accession>
<comment type="caution">
    <text evidence="4">The sequence shown here is derived from an EMBL/GenBank/DDBJ whole genome shotgun (WGS) entry which is preliminary data.</text>
</comment>
<dbReference type="Pfam" id="PF00990">
    <property type="entry name" value="GGDEF"/>
    <property type="match status" value="1"/>
</dbReference>
<name>A0A9X3WN02_9BACI</name>
<dbReference type="InterPro" id="IPR043128">
    <property type="entry name" value="Rev_trsase/Diguanyl_cyclase"/>
</dbReference>
<proteinExistence type="predicted"/>
<evidence type="ECO:0000256" key="2">
    <source>
        <dbReference type="SAM" id="Phobius"/>
    </source>
</evidence>
<gene>
    <name evidence="4" type="ORF">NC661_20100</name>
</gene>
<dbReference type="GO" id="GO:0052621">
    <property type="term" value="F:diguanylate cyclase activity"/>
    <property type="evidence" value="ECO:0007669"/>
    <property type="project" value="TreeGrafter"/>
</dbReference>
<dbReference type="InterPro" id="IPR000160">
    <property type="entry name" value="GGDEF_dom"/>
</dbReference>
<sequence length="404" mass="46907">MKFLHVPTSLKGKKQYMFERLMFQENVQRCKLFAKIVILFELILISFSIGSKFLENGVVTLDVYLVMYLLLLLFSIVLLLVINRYENGEIDNCQRYKRYNFLINLFVILFLAWGAGVTLIDQLSYGHLMVFLVNVMCVSILFRASHQTIIQLYTIPILLFTVGLPFFQSSKEVLIGHYTNFFVFLFFCWLASRMLYRSFYINFYNEMMLKDINERLAQKVEENENMNQALERANQSLKQLAVLDELTKVPNRRGFQEYMEMELATVDTSRQLSIMMVDIDAFKLFNDHYGHFEGDKVIQEVAHNMQQVISHHQGFLTRFGGEEFVVAVFDLEVNQVRELAEEIRRSIEGLQIVAEPSPVSDYVTLSLGVANAQVRNESDLNELMNKADAVLYNAKNKGRNQVAC</sequence>
<keyword evidence="1" id="KW-0175">Coiled coil</keyword>
<feature type="transmembrane region" description="Helical" evidence="2">
    <location>
        <begin position="63"/>
        <end position="81"/>
    </location>
</feature>
<feature type="transmembrane region" description="Helical" evidence="2">
    <location>
        <begin position="101"/>
        <end position="119"/>
    </location>
</feature>
<organism evidence="4 5">
    <name type="scientific">Aquibacillus koreensis</name>
    <dbReference type="NCBI Taxonomy" id="279446"/>
    <lineage>
        <taxon>Bacteria</taxon>
        <taxon>Bacillati</taxon>
        <taxon>Bacillota</taxon>
        <taxon>Bacilli</taxon>
        <taxon>Bacillales</taxon>
        <taxon>Bacillaceae</taxon>
        <taxon>Aquibacillus</taxon>
    </lineage>
</organism>
<evidence type="ECO:0000313" key="4">
    <source>
        <dbReference type="EMBL" id="MDC3422660.1"/>
    </source>
</evidence>
<dbReference type="NCBIfam" id="TIGR00254">
    <property type="entry name" value="GGDEF"/>
    <property type="match status" value="1"/>
</dbReference>
<dbReference type="InterPro" id="IPR050469">
    <property type="entry name" value="Diguanylate_Cyclase"/>
</dbReference>
<keyword evidence="2" id="KW-0812">Transmembrane</keyword>
<feature type="transmembrane region" description="Helical" evidence="2">
    <location>
        <begin position="173"/>
        <end position="191"/>
    </location>
</feature>